<dbReference type="GO" id="GO:0003677">
    <property type="term" value="F:DNA binding"/>
    <property type="evidence" value="ECO:0007669"/>
    <property type="project" value="UniProtKB-KW"/>
</dbReference>
<name>A0ABQ0JR91_9VIBR</name>
<gene>
    <name evidence="3" type="ORF">JCM19239_4712</name>
</gene>
<feature type="region of interest" description="Disordered" evidence="1">
    <location>
        <begin position="59"/>
        <end position="78"/>
    </location>
</feature>
<keyword evidence="4" id="KW-1185">Reference proteome</keyword>
<proteinExistence type="predicted"/>
<organism evidence="3 4">
    <name type="scientific">Vibrio variabilis</name>
    <dbReference type="NCBI Taxonomy" id="990271"/>
    <lineage>
        <taxon>Bacteria</taxon>
        <taxon>Pseudomonadati</taxon>
        <taxon>Pseudomonadota</taxon>
        <taxon>Gammaproteobacteria</taxon>
        <taxon>Vibrionales</taxon>
        <taxon>Vibrionaceae</taxon>
        <taxon>Vibrio</taxon>
    </lineage>
</organism>
<sequence length="78" mass="8737">MNEDCQFKVVSIAAWCTVHDIQSSRRLGEAIREAIEASNSRVMLLASGSLSHRIWNNEDYEPTMAPSPSQKSSTDRLI</sequence>
<feature type="domain" description="Extradiol ring-cleavage dioxygenase class III enzyme subunit B" evidence="2">
    <location>
        <begin position="2"/>
        <end position="64"/>
    </location>
</feature>
<dbReference type="EC" id="1.13.11.15" evidence="3"/>
<accession>A0ABQ0JR91</accession>
<evidence type="ECO:0000313" key="3">
    <source>
        <dbReference type="EMBL" id="GAL31269.1"/>
    </source>
</evidence>
<reference evidence="4" key="1">
    <citation type="submission" date="2014-09" db="EMBL/GenBank/DDBJ databases">
        <title>Vibrio variabilis JCM 19239. (C206) whole genome shotgun sequence.</title>
        <authorList>
            <person name="Sawabe T."/>
            <person name="Meirelles P."/>
            <person name="Nakanishi M."/>
            <person name="Sayaka M."/>
            <person name="Hattori M."/>
            <person name="Ohkuma M."/>
        </authorList>
    </citation>
    <scope>NUCLEOTIDE SEQUENCE [LARGE SCALE GENOMIC DNA]</scope>
    <source>
        <strain evidence="4">JCM 19239</strain>
    </source>
</reference>
<evidence type="ECO:0000259" key="2">
    <source>
        <dbReference type="Pfam" id="PF02900"/>
    </source>
</evidence>
<dbReference type="Proteomes" id="UP000029223">
    <property type="component" value="Unassembled WGS sequence"/>
</dbReference>
<dbReference type="SUPFAM" id="SSF53213">
    <property type="entry name" value="LigB-like"/>
    <property type="match status" value="1"/>
</dbReference>
<keyword evidence="3" id="KW-0238">DNA-binding</keyword>
<dbReference type="InterPro" id="IPR004183">
    <property type="entry name" value="Xdiol_dOase_suB"/>
</dbReference>
<comment type="caution">
    <text evidence="3">The sequence shown here is derived from an EMBL/GenBank/DDBJ whole genome shotgun (WGS) entry which is preliminary data.</text>
</comment>
<evidence type="ECO:0000256" key="1">
    <source>
        <dbReference type="SAM" id="MobiDB-lite"/>
    </source>
</evidence>
<dbReference type="Gene3D" id="3.40.830.10">
    <property type="entry name" value="LigB-like"/>
    <property type="match status" value="1"/>
</dbReference>
<dbReference type="Pfam" id="PF02900">
    <property type="entry name" value="LigB"/>
    <property type="match status" value="1"/>
</dbReference>
<evidence type="ECO:0000313" key="4">
    <source>
        <dbReference type="Proteomes" id="UP000029223"/>
    </source>
</evidence>
<protein>
    <submittedName>
        <fullName evidence="3">3,4-dihydroxyphenylacetate 2,3-dioxygenase</fullName>
        <ecNumber evidence="3">1.13.11.15</ecNumber>
    </submittedName>
</protein>
<dbReference type="GO" id="GO:0008687">
    <property type="term" value="F:3,4-dihydroxyphenylacetate 2,3-dioxygenase activity"/>
    <property type="evidence" value="ECO:0007669"/>
    <property type="project" value="UniProtKB-EC"/>
</dbReference>
<dbReference type="EMBL" id="BBMS01000143">
    <property type="protein sequence ID" value="GAL31269.1"/>
    <property type="molecule type" value="Genomic_DNA"/>
</dbReference>
<keyword evidence="3" id="KW-0560">Oxidoreductase</keyword>